<evidence type="ECO:0000313" key="14">
    <source>
        <dbReference type="Proteomes" id="UP000033411"/>
    </source>
</evidence>
<keyword evidence="14" id="KW-1185">Reference proteome</keyword>
<dbReference type="EC" id="1.1.5.12" evidence="9"/>
<feature type="binding site" evidence="11">
    <location>
        <position position="257"/>
    </location>
    <ligand>
        <name>FAD</name>
        <dbReference type="ChEBI" id="CHEBI:57692"/>
    </ligand>
</feature>
<dbReference type="FunFam" id="3.30.43.10:FF:000005">
    <property type="entry name" value="Quinone-dependent D-lactate dehydrogenase"/>
    <property type="match status" value="1"/>
</dbReference>
<dbReference type="GO" id="GO:0031234">
    <property type="term" value="C:extrinsic component of cytoplasmic side of plasma membrane"/>
    <property type="evidence" value="ECO:0007669"/>
    <property type="project" value="UniProtKB-UniRule"/>
</dbReference>
<evidence type="ECO:0000256" key="6">
    <source>
        <dbReference type="ARBA" id="ARBA00022827"/>
    </source>
</evidence>
<dbReference type="InterPro" id="IPR016172">
    <property type="entry name" value="D-lactate_DH_C-sub1"/>
</dbReference>
<gene>
    <name evidence="9" type="primary">dld</name>
    <name evidence="13" type="ORF">WH87_15400</name>
</gene>
<feature type="binding site" evidence="9 11">
    <location>
        <position position="143"/>
    </location>
    <ligand>
        <name>FAD</name>
        <dbReference type="ChEBI" id="CHEBI:57692"/>
    </ligand>
</feature>
<dbReference type="SUPFAM" id="SSF55103">
    <property type="entry name" value="FAD-linked oxidases, C-terminal domain"/>
    <property type="match status" value="1"/>
</dbReference>
<evidence type="ECO:0000256" key="2">
    <source>
        <dbReference type="ARBA" id="ARBA00022475"/>
    </source>
</evidence>
<comment type="caution">
    <text evidence="13">The sequence shown here is derived from an EMBL/GenBank/DDBJ whole genome shotgun (WGS) entry which is preliminary data.</text>
</comment>
<protein>
    <recommendedName>
        <fullName evidence="9">Quinone-dependent D-lactate dehydrogenase</fullName>
        <ecNumber evidence="9">1.1.5.12</ecNumber>
    </recommendedName>
    <alternativeName>
        <fullName evidence="9">D-lactate dehydrogenase</fullName>
        <shortName evidence="9">D-LDH</shortName>
    </alternativeName>
</protein>
<dbReference type="GO" id="GO:0022904">
    <property type="term" value="P:respiratory electron transport chain"/>
    <property type="evidence" value="ECO:0007669"/>
    <property type="project" value="InterPro"/>
</dbReference>
<dbReference type="Proteomes" id="UP000033411">
    <property type="component" value="Unassembled WGS sequence"/>
</dbReference>
<dbReference type="PANTHER" id="PTHR43716">
    <property type="entry name" value="D-2-HYDROXYGLUTARATE DEHYDROGENASE, MITOCHONDRIAL"/>
    <property type="match status" value="1"/>
</dbReference>
<feature type="binding site" evidence="9 11">
    <location>
        <position position="150"/>
    </location>
    <ligand>
        <name>FAD</name>
        <dbReference type="ChEBI" id="CHEBI:57692"/>
    </ligand>
</feature>
<keyword evidence="7 9" id="KW-0560">Oxidoreductase</keyword>
<accession>A0A0F5Q4V6</accession>
<dbReference type="STRING" id="1293439.WH87_15400"/>
<evidence type="ECO:0000256" key="10">
    <source>
        <dbReference type="PIRNR" id="PIRNR000101"/>
    </source>
</evidence>
<keyword evidence="2 9" id="KW-1003">Cell membrane</keyword>
<evidence type="ECO:0000313" key="13">
    <source>
        <dbReference type="EMBL" id="KKC35942.1"/>
    </source>
</evidence>
<dbReference type="InterPro" id="IPR051264">
    <property type="entry name" value="FAD-oxidored/transferase_4"/>
</dbReference>
<dbReference type="PATRIC" id="fig|1293439.3.peg.3135"/>
<dbReference type="RefSeq" id="WP_046140699.1">
    <property type="nucleotide sequence ID" value="NZ_LANJ01000044.1"/>
</dbReference>
<dbReference type="InterPro" id="IPR015409">
    <property type="entry name" value="Lactate_DH_C"/>
</dbReference>
<sequence>MPAAAADASTQLLTELTRAVGSRHVLTTALRTERYRKGFRSGEGAALAVVLPGSLLEMWQVLKACVAADVIVIMQAANTGLTEGSTPSGDDYDRPVVIINTLRMDRIDLLDEGKQVLSLPGGTLYRLEDLLRPLGRQPHSVIGSSCIGASIIGGISNNSGGSLIQRGPAFTELALYAQVDANGVLSLVNELDINLGTTPEEILGRLDRGDYTPADVAASTRRASDGDYSERVRQIDEASPARFNADPRRLSGASGSAGKLAIFAVRLDTFPQDGKDQVFYIGTNTPSVLTDLRRHLLAESEQLPIAAEYMHRDAFDIARIYGKDTFVLINTFGTGVMPRFFTLKGRIDALLAKVPLLPSNLLDKVVQHASRLWPEIVPKRLMEYRDRYEHHLLLKVSAGSADAVKAYLTSLPTDQNGGADWFAATPEEGRKAFLLRFAAAGAAIRYAIMHENTVEDMVALDIALPRNARDWLEELPEPLARSCETKLYYGHFFCHVFHQDYLVRKGTDLKAFKADMLALLDGRGAEYPAEHNVGHVYAAKPEHQAFFKSTDPTNSFNAGIGKMSKHKHYGCDC</sequence>
<dbReference type="HAMAP" id="MF_02092">
    <property type="entry name" value="DLDH_Dld"/>
    <property type="match status" value="1"/>
</dbReference>
<comment type="subcellular location">
    <subcellularLocation>
        <location evidence="9">Cell inner membrane</location>
        <topology evidence="9">Peripheral membrane protein</topology>
        <orientation evidence="9">Cytoplasmic side</orientation>
    </subcellularLocation>
</comment>
<dbReference type="Pfam" id="PF01565">
    <property type="entry name" value="FAD_binding_4"/>
    <property type="match status" value="1"/>
</dbReference>
<keyword evidence="3 9" id="KW-0997">Cell inner membrane</keyword>
<evidence type="ECO:0000256" key="8">
    <source>
        <dbReference type="ARBA" id="ARBA00023136"/>
    </source>
</evidence>
<evidence type="ECO:0000256" key="3">
    <source>
        <dbReference type="ARBA" id="ARBA00022519"/>
    </source>
</evidence>
<dbReference type="SUPFAM" id="SSF56176">
    <property type="entry name" value="FAD-binding/transporter-associated domain-like"/>
    <property type="match status" value="1"/>
</dbReference>
<evidence type="ECO:0000259" key="12">
    <source>
        <dbReference type="PROSITE" id="PS51387"/>
    </source>
</evidence>
<reference evidence="13 14" key="1">
    <citation type="submission" date="2015-03" db="EMBL/GenBank/DDBJ databases">
        <authorList>
            <person name="Lepp D."/>
            <person name="Hassan Y.I."/>
            <person name="Li X.-Z."/>
            <person name="Zhou T."/>
        </authorList>
    </citation>
    <scope>NUCLEOTIDE SEQUENCE [LARGE SCALE GENOMIC DNA]</scope>
    <source>
        <strain evidence="13 14">E84</strain>
    </source>
</reference>
<dbReference type="GO" id="GO:0004458">
    <property type="term" value="F:D-lactate dehydrogenase (cytochrome) activity"/>
    <property type="evidence" value="ECO:0007669"/>
    <property type="project" value="UniProtKB-UniRule"/>
</dbReference>
<evidence type="ECO:0000256" key="9">
    <source>
        <dbReference type="HAMAP-Rule" id="MF_02092"/>
    </source>
</evidence>
<keyword evidence="6 9" id="KW-0274">FAD</keyword>
<evidence type="ECO:0000256" key="11">
    <source>
        <dbReference type="PIRSR" id="PIRSR000101-1"/>
    </source>
</evidence>
<dbReference type="GO" id="GO:0006089">
    <property type="term" value="P:lactate metabolic process"/>
    <property type="evidence" value="ECO:0007669"/>
    <property type="project" value="UniProtKB-UniRule"/>
</dbReference>
<dbReference type="PROSITE" id="PS51387">
    <property type="entry name" value="FAD_PCMH"/>
    <property type="match status" value="1"/>
</dbReference>
<keyword evidence="5 9" id="KW-0874">Quinone</keyword>
<evidence type="ECO:0000256" key="7">
    <source>
        <dbReference type="ARBA" id="ARBA00023002"/>
    </source>
</evidence>
<feature type="binding site" evidence="9 11">
    <location>
        <position position="160"/>
    </location>
    <ligand>
        <name>FAD</name>
        <dbReference type="ChEBI" id="CHEBI:57692"/>
    </ligand>
</feature>
<dbReference type="GO" id="GO:0055085">
    <property type="term" value="P:transmembrane transport"/>
    <property type="evidence" value="ECO:0007669"/>
    <property type="project" value="InterPro"/>
</dbReference>
<keyword evidence="4 9" id="KW-0285">Flavoprotein</keyword>
<evidence type="ECO:0000256" key="5">
    <source>
        <dbReference type="ARBA" id="ARBA00022719"/>
    </source>
</evidence>
<name>A0A0F5Q4V6_9HYPH</name>
<feature type="domain" description="FAD-binding PCMH-type" evidence="12">
    <location>
        <begin position="42"/>
        <end position="226"/>
    </location>
</feature>
<organism evidence="13 14">
    <name type="scientific">Devosia epidermidihirudinis</name>
    <dbReference type="NCBI Taxonomy" id="1293439"/>
    <lineage>
        <taxon>Bacteria</taxon>
        <taxon>Pseudomonadati</taxon>
        <taxon>Pseudomonadota</taxon>
        <taxon>Alphaproteobacteria</taxon>
        <taxon>Hyphomicrobiales</taxon>
        <taxon>Devosiaceae</taxon>
        <taxon>Devosia</taxon>
    </lineage>
</organism>
<dbReference type="NCBIfam" id="NF008387">
    <property type="entry name" value="PRK11183.1"/>
    <property type="match status" value="1"/>
</dbReference>
<feature type="binding site" evidence="9 11">
    <location>
        <position position="262"/>
    </location>
    <ligand>
        <name>FAD</name>
        <dbReference type="ChEBI" id="CHEBI:57692"/>
    </ligand>
</feature>
<dbReference type="InterPro" id="IPR016173">
    <property type="entry name" value="D-lactate_DH_C-sub2"/>
</dbReference>
<dbReference type="Gene3D" id="3.30.465.10">
    <property type="match status" value="1"/>
</dbReference>
<keyword evidence="8 9" id="KW-0472">Membrane</keyword>
<dbReference type="InterPro" id="IPR006094">
    <property type="entry name" value="Oxid_FAD_bind_N"/>
</dbReference>
<feature type="binding site" evidence="9 11">
    <location>
        <begin position="76"/>
        <end position="80"/>
    </location>
    <ligand>
        <name>FAD</name>
        <dbReference type="ChEBI" id="CHEBI:57692"/>
    </ligand>
</feature>
<comment type="function">
    <text evidence="9 10">Catalyzes the oxidation of D-lactate to pyruvate.</text>
</comment>
<proteinExistence type="inferred from homology"/>
<dbReference type="InterPro" id="IPR016169">
    <property type="entry name" value="FAD-bd_PCMH_sub2"/>
</dbReference>
<comment type="similarity">
    <text evidence="9">Belongs to the quinone-dependent D-lactate dehydrogenase family.</text>
</comment>
<dbReference type="GO" id="GO:0102029">
    <property type="term" value="F:D-lactate dehydrogenase (quinone) activity"/>
    <property type="evidence" value="ECO:0007669"/>
    <property type="project" value="UniProtKB-EC"/>
</dbReference>
<dbReference type="InterPro" id="IPR016166">
    <property type="entry name" value="FAD-bd_PCMH"/>
</dbReference>
<dbReference type="InterPro" id="IPR016167">
    <property type="entry name" value="FAD-bd_PCMH_sub1"/>
</dbReference>
<dbReference type="InterPro" id="IPR012256">
    <property type="entry name" value="D_lactate_DH"/>
</dbReference>
<dbReference type="GO" id="GO:0048038">
    <property type="term" value="F:quinone binding"/>
    <property type="evidence" value="ECO:0007669"/>
    <property type="project" value="UniProtKB-KW"/>
</dbReference>
<dbReference type="OrthoDB" id="9772552at2"/>
<dbReference type="EMBL" id="LANJ01000044">
    <property type="protein sequence ID" value="KKC35942.1"/>
    <property type="molecule type" value="Genomic_DNA"/>
</dbReference>
<dbReference type="Gene3D" id="3.30.43.10">
    <property type="entry name" value="Uridine Diphospho-n-acetylenolpyruvylglucosamine Reductase, domain 2"/>
    <property type="match status" value="1"/>
</dbReference>
<dbReference type="Gene3D" id="3.30.70.610">
    <property type="entry name" value="D-lactate dehydrogenase, cap domain, subdomain 1"/>
    <property type="match status" value="2"/>
</dbReference>
<dbReference type="InterPro" id="IPR016164">
    <property type="entry name" value="FAD-linked_Oxase-like_C"/>
</dbReference>
<comment type="catalytic activity">
    <reaction evidence="9 10">
        <text>(R)-lactate + a quinone = a quinol + pyruvate</text>
        <dbReference type="Rhea" id="RHEA:51468"/>
        <dbReference type="ChEBI" id="CHEBI:15361"/>
        <dbReference type="ChEBI" id="CHEBI:16004"/>
        <dbReference type="ChEBI" id="CHEBI:24646"/>
        <dbReference type="ChEBI" id="CHEBI:132124"/>
        <dbReference type="EC" id="1.1.5.12"/>
    </reaction>
</comment>
<feature type="binding site" evidence="9 11">
    <location>
        <begin position="84"/>
        <end position="85"/>
    </location>
    <ligand>
        <name>FAD</name>
        <dbReference type="ChEBI" id="CHEBI:57692"/>
    </ligand>
</feature>
<dbReference type="Gene3D" id="3.30.1370.20">
    <property type="entry name" value="D-lactate dehydrogenase, cap domain, subdomain 2"/>
    <property type="match status" value="1"/>
</dbReference>
<dbReference type="PANTHER" id="PTHR43716:SF1">
    <property type="entry name" value="D-2-HYDROXYGLUTARATE DEHYDROGENASE, MITOCHONDRIAL"/>
    <property type="match status" value="1"/>
</dbReference>
<dbReference type="InterPro" id="IPR036318">
    <property type="entry name" value="FAD-bd_PCMH-like_sf"/>
</dbReference>
<dbReference type="GO" id="GO:0071949">
    <property type="term" value="F:FAD binding"/>
    <property type="evidence" value="ECO:0007669"/>
    <property type="project" value="InterPro"/>
</dbReference>
<dbReference type="Pfam" id="PF09330">
    <property type="entry name" value="Lact-deh-memb"/>
    <property type="match status" value="1"/>
</dbReference>
<comment type="cofactor">
    <cofactor evidence="1 9 10 11">
        <name>FAD</name>
        <dbReference type="ChEBI" id="CHEBI:57692"/>
    </cofactor>
</comment>
<evidence type="ECO:0000256" key="4">
    <source>
        <dbReference type="ARBA" id="ARBA00022630"/>
    </source>
</evidence>
<dbReference type="AlphaFoldDB" id="A0A0F5Q4V6"/>
<evidence type="ECO:0000256" key="1">
    <source>
        <dbReference type="ARBA" id="ARBA00001974"/>
    </source>
</evidence>
<dbReference type="PIRSF" id="PIRSF000101">
    <property type="entry name" value="D-lactate_dh"/>
    <property type="match status" value="1"/>
</dbReference>